<feature type="domain" description="Alpha/beta hydrolase fold-5" evidence="8">
    <location>
        <begin position="296"/>
        <end position="451"/>
    </location>
</feature>
<dbReference type="Pfam" id="PF07690">
    <property type="entry name" value="MFS_1"/>
    <property type="match status" value="1"/>
</dbReference>
<dbReference type="Pfam" id="PF12695">
    <property type="entry name" value="Abhydrolase_5"/>
    <property type="match status" value="1"/>
</dbReference>
<sequence length="470" mass="48402">MVIAAVVRGVPLGPVSGLRARLGALRDGRALATLGAALFLTAAFNVVYIFSAPVTARATGGSSGLLAILLLLYGVGGIVGTNLSGRLTDRLGSRAIVGLGLGAEVVVLAIMPLVEWSFVILAVVFFVWGVVAFAVVVPVQHRLVGIDPANAGIALSWYSTAMYVGIALAPVIGSVVLGGAAGLPGRAAVPSSGRRSPSSPSSCSSSGTGTGRVRSRRERARIPRIRRRGRLALRIVAWVVVVLLVLVAGFLVWAHIVLQGDRTAALKVWRDDRVSVRDVGDSVILRPTGASNGAGIVFIPGAKVDPYAYLATFDGVAAAGTTVVITKPTLNLAFFDTRPLSRFEKHAPGVTTWAVGGHSLGGVRACQLATTPGTAGLLLLGSYCANDLSTSKLDVLSLSGTRDGLSTPAKIAAARHLLPSSATMVAIRGADHAQFGAYGKQPGDNPATVSPAHTDRIITAQVSRWVASLG</sequence>
<accession>A0ABN6Y876</accession>
<evidence type="ECO:0000256" key="6">
    <source>
        <dbReference type="SAM" id="MobiDB-lite"/>
    </source>
</evidence>
<dbReference type="PANTHER" id="PTHR43124">
    <property type="entry name" value="PURINE EFFLUX PUMP PBUE"/>
    <property type="match status" value="1"/>
</dbReference>
<evidence type="ECO:0000256" key="1">
    <source>
        <dbReference type="ARBA" id="ARBA00004651"/>
    </source>
</evidence>
<dbReference type="InterPro" id="IPR050189">
    <property type="entry name" value="MFS_Efflux_Transporters"/>
</dbReference>
<organism evidence="9 10">
    <name type="scientific">Frondihabitans sucicola</name>
    <dbReference type="NCBI Taxonomy" id="1268041"/>
    <lineage>
        <taxon>Bacteria</taxon>
        <taxon>Bacillati</taxon>
        <taxon>Actinomycetota</taxon>
        <taxon>Actinomycetes</taxon>
        <taxon>Micrococcales</taxon>
        <taxon>Microbacteriaceae</taxon>
        <taxon>Frondihabitans</taxon>
    </lineage>
</organism>
<feature type="transmembrane region" description="Helical" evidence="7">
    <location>
        <begin position="120"/>
        <end position="139"/>
    </location>
</feature>
<feature type="transmembrane region" description="Helical" evidence="7">
    <location>
        <begin position="63"/>
        <end position="83"/>
    </location>
</feature>
<dbReference type="Gene3D" id="1.20.1250.20">
    <property type="entry name" value="MFS general substrate transporter like domains"/>
    <property type="match status" value="1"/>
</dbReference>
<evidence type="ECO:0000256" key="2">
    <source>
        <dbReference type="ARBA" id="ARBA00022475"/>
    </source>
</evidence>
<dbReference type="EMBL" id="AP027732">
    <property type="protein sequence ID" value="BDZ52173.1"/>
    <property type="molecule type" value="Genomic_DNA"/>
</dbReference>
<evidence type="ECO:0000256" key="4">
    <source>
        <dbReference type="ARBA" id="ARBA00022989"/>
    </source>
</evidence>
<comment type="subcellular location">
    <subcellularLocation>
        <location evidence="1">Cell membrane</location>
        <topology evidence="1">Multi-pass membrane protein</topology>
    </subcellularLocation>
</comment>
<evidence type="ECO:0000313" key="10">
    <source>
        <dbReference type="Proteomes" id="UP001321486"/>
    </source>
</evidence>
<dbReference type="SUPFAM" id="SSF53474">
    <property type="entry name" value="alpha/beta-Hydrolases"/>
    <property type="match status" value="1"/>
</dbReference>
<feature type="transmembrane region" description="Helical" evidence="7">
    <location>
        <begin position="231"/>
        <end position="253"/>
    </location>
</feature>
<keyword evidence="2" id="KW-1003">Cell membrane</keyword>
<gene>
    <name evidence="9" type="ORF">GCM10025867_44140</name>
</gene>
<evidence type="ECO:0000313" key="9">
    <source>
        <dbReference type="EMBL" id="BDZ52173.1"/>
    </source>
</evidence>
<proteinExistence type="predicted"/>
<evidence type="ECO:0000256" key="7">
    <source>
        <dbReference type="SAM" id="Phobius"/>
    </source>
</evidence>
<dbReference type="InterPro" id="IPR029059">
    <property type="entry name" value="AB_hydrolase_5"/>
</dbReference>
<reference evidence="10" key="1">
    <citation type="journal article" date="2019" name="Int. J. Syst. Evol. Microbiol.">
        <title>The Global Catalogue of Microorganisms (GCM) 10K type strain sequencing project: providing services to taxonomists for standard genome sequencing and annotation.</title>
        <authorList>
            <consortium name="The Broad Institute Genomics Platform"/>
            <consortium name="The Broad Institute Genome Sequencing Center for Infectious Disease"/>
            <person name="Wu L."/>
            <person name="Ma J."/>
        </authorList>
    </citation>
    <scope>NUCLEOTIDE SEQUENCE [LARGE SCALE GENOMIC DNA]</scope>
    <source>
        <strain evidence="10">NBRC 108728</strain>
    </source>
</reference>
<feature type="region of interest" description="Disordered" evidence="6">
    <location>
        <begin position="188"/>
        <end position="218"/>
    </location>
</feature>
<dbReference type="InterPro" id="IPR036259">
    <property type="entry name" value="MFS_trans_sf"/>
</dbReference>
<name>A0ABN6Y876_9MICO</name>
<keyword evidence="4 7" id="KW-1133">Transmembrane helix</keyword>
<feature type="transmembrane region" description="Helical" evidence="7">
    <location>
        <begin position="95"/>
        <end position="114"/>
    </location>
</feature>
<dbReference type="PANTHER" id="PTHR43124:SF3">
    <property type="entry name" value="CHLORAMPHENICOL EFFLUX PUMP RV0191"/>
    <property type="match status" value="1"/>
</dbReference>
<evidence type="ECO:0000259" key="8">
    <source>
        <dbReference type="Pfam" id="PF12695"/>
    </source>
</evidence>
<keyword evidence="10" id="KW-1185">Reference proteome</keyword>
<dbReference type="Gene3D" id="3.40.50.1820">
    <property type="entry name" value="alpha/beta hydrolase"/>
    <property type="match status" value="1"/>
</dbReference>
<feature type="transmembrane region" description="Helical" evidence="7">
    <location>
        <begin position="30"/>
        <end position="51"/>
    </location>
</feature>
<keyword evidence="3 7" id="KW-0812">Transmembrane</keyword>
<dbReference type="InterPro" id="IPR011701">
    <property type="entry name" value="MFS"/>
</dbReference>
<evidence type="ECO:0000256" key="3">
    <source>
        <dbReference type="ARBA" id="ARBA00022692"/>
    </source>
</evidence>
<dbReference type="InterPro" id="IPR029058">
    <property type="entry name" value="AB_hydrolase_fold"/>
</dbReference>
<keyword evidence="5 7" id="KW-0472">Membrane</keyword>
<dbReference type="Proteomes" id="UP001321486">
    <property type="component" value="Chromosome"/>
</dbReference>
<evidence type="ECO:0000256" key="5">
    <source>
        <dbReference type="ARBA" id="ARBA00023136"/>
    </source>
</evidence>
<dbReference type="SUPFAM" id="SSF103473">
    <property type="entry name" value="MFS general substrate transporter"/>
    <property type="match status" value="1"/>
</dbReference>
<protein>
    <recommendedName>
        <fullName evidence="8">Alpha/beta hydrolase fold-5 domain-containing protein</fullName>
    </recommendedName>
</protein>
<feature type="compositionally biased region" description="Low complexity" evidence="6">
    <location>
        <begin position="188"/>
        <end position="207"/>
    </location>
</feature>